<dbReference type="EMBL" id="JBHSNS010000007">
    <property type="protein sequence ID" value="MFC5730118.1"/>
    <property type="molecule type" value="Genomic_DNA"/>
</dbReference>
<accession>A0ABW0ZJ80</accession>
<dbReference type="RefSeq" id="WP_240769524.1">
    <property type="nucleotide sequence ID" value="NZ_JBHSNS010000007.1"/>
</dbReference>
<comment type="similarity">
    <text evidence="2">Belongs to the YajC family.</text>
</comment>
<comment type="caution">
    <text evidence="12">The sequence shown here is derived from an EMBL/GenBank/DDBJ whole genome shotgun (WGS) entry which is preliminary data.</text>
</comment>
<protein>
    <submittedName>
        <fullName evidence="12">Preprotein translocase subunit YajC</fullName>
    </submittedName>
</protein>
<gene>
    <name evidence="12" type="primary">yajC</name>
    <name evidence="12" type="ORF">ACFPQB_14420</name>
</gene>
<evidence type="ECO:0000256" key="8">
    <source>
        <dbReference type="ARBA" id="ARBA00023010"/>
    </source>
</evidence>
<keyword evidence="9 11" id="KW-0472">Membrane</keyword>
<dbReference type="Proteomes" id="UP001596072">
    <property type="component" value="Unassembled WGS sequence"/>
</dbReference>
<evidence type="ECO:0000256" key="4">
    <source>
        <dbReference type="ARBA" id="ARBA00022475"/>
    </source>
</evidence>
<keyword evidence="4" id="KW-1003">Cell membrane</keyword>
<organism evidence="12 13">
    <name type="scientific">Nocardioides vastitatis</name>
    <dbReference type="NCBI Taxonomy" id="2568655"/>
    <lineage>
        <taxon>Bacteria</taxon>
        <taxon>Bacillati</taxon>
        <taxon>Actinomycetota</taxon>
        <taxon>Actinomycetes</taxon>
        <taxon>Propionibacteriales</taxon>
        <taxon>Nocardioidaceae</taxon>
        <taxon>Nocardioides</taxon>
    </lineage>
</organism>
<dbReference type="PANTHER" id="PTHR33909:SF1">
    <property type="entry name" value="SEC TRANSLOCON ACCESSORY COMPLEX SUBUNIT YAJC"/>
    <property type="match status" value="1"/>
</dbReference>
<reference evidence="13" key="1">
    <citation type="journal article" date="2019" name="Int. J. Syst. Evol. Microbiol.">
        <title>The Global Catalogue of Microorganisms (GCM) 10K type strain sequencing project: providing services to taxonomists for standard genome sequencing and annotation.</title>
        <authorList>
            <consortium name="The Broad Institute Genomics Platform"/>
            <consortium name="The Broad Institute Genome Sequencing Center for Infectious Disease"/>
            <person name="Wu L."/>
            <person name="Ma J."/>
        </authorList>
    </citation>
    <scope>NUCLEOTIDE SEQUENCE [LARGE SCALE GENOMIC DNA]</scope>
    <source>
        <strain evidence="13">YIM 94188</strain>
    </source>
</reference>
<keyword evidence="7 11" id="KW-1133">Transmembrane helix</keyword>
<evidence type="ECO:0000256" key="7">
    <source>
        <dbReference type="ARBA" id="ARBA00022989"/>
    </source>
</evidence>
<dbReference type="InterPro" id="IPR003849">
    <property type="entry name" value="Preprotein_translocase_YajC"/>
</dbReference>
<dbReference type="PRINTS" id="PR01853">
    <property type="entry name" value="YAJCTRNLCASE"/>
</dbReference>
<dbReference type="PANTHER" id="PTHR33909">
    <property type="entry name" value="SEC TRANSLOCON ACCESSORY COMPLEX SUBUNIT YAJC"/>
    <property type="match status" value="1"/>
</dbReference>
<keyword evidence="8" id="KW-0811">Translocation</keyword>
<feature type="transmembrane region" description="Helical" evidence="11">
    <location>
        <begin position="6"/>
        <end position="22"/>
    </location>
</feature>
<evidence type="ECO:0000256" key="11">
    <source>
        <dbReference type="SAM" id="Phobius"/>
    </source>
</evidence>
<comment type="subcellular location">
    <subcellularLocation>
        <location evidence="1">Cell membrane</location>
        <topology evidence="1">Single-pass membrane protein</topology>
    </subcellularLocation>
</comment>
<keyword evidence="6" id="KW-0653">Protein transport</keyword>
<evidence type="ECO:0000256" key="2">
    <source>
        <dbReference type="ARBA" id="ARBA00006742"/>
    </source>
</evidence>
<evidence type="ECO:0000313" key="12">
    <source>
        <dbReference type="EMBL" id="MFC5730118.1"/>
    </source>
</evidence>
<evidence type="ECO:0000256" key="3">
    <source>
        <dbReference type="ARBA" id="ARBA00022448"/>
    </source>
</evidence>
<keyword evidence="5 11" id="KW-0812">Transmembrane</keyword>
<evidence type="ECO:0000256" key="9">
    <source>
        <dbReference type="ARBA" id="ARBA00023136"/>
    </source>
</evidence>
<dbReference type="NCBIfam" id="TIGR00739">
    <property type="entry name" value="yajC"/>
    <property type="match status" value="1"/>
</dbReference>
<sequence>MKELAPWLWIAAIALVFWLLIIRPASKRQKEIAALQSSLSVGDEVILTSGVFATVTEITDDHLAVEIAPGVVIRVARGAVASVRQEAAQAEDTTEPAAGQATDATPDDTEER</sequence>
<evidence type="ECO:0000256" key="5">
    <source>
        <dbReference type="ARBA" id="ARBA00022692"/>
    </source>
</evidence>
<name>A0ABW0ZJ80_9ACTN</name>
<keyword evidence="3" id="KW-0813">Transport</keyword>
<dbReference type="SMART" id="SM01323">
    <property type="entry name" value="YajC"/>
    <property type="match status" value="1"/>
</dbReference>
<feature type="region of interest" description="Disordered" evidence="10">
    <location>
        <begin position="85"/>
        <end position="112"/>
    </location>
</feature>
<keyword evidence="13" id="KW-1185">Reference proteome</keyword>
<evidence type="ECO:0000256" key="10">
    <source>
        <dbReference type="SAM" id="MobiDB-lite"/>
    </source>
</evidence>
<evidence type="ECO:0000256" key="1">
    <source>
        <dbReference type="ARBA" id="ARBA00004162"/>
    </source>
</evidence>
<evidence type="ECO:0000313" key="13">
    <source>
        <dbReference type="Proteomes" id="UP001596072"/>
    </source>
</evidence>
<proteinExistence type="inferred from homology"/>
<evidence type="ECO:0000256" key="6">
    <source>
        <dbReference type="ARBA" id="ARBA00022927"/>
    </source>
</evidence>
<dbReference type="Pfam" id="PF02699">
    <property type="entry name" value="YajC"/>
    <property type="match status" value="1"/>
</dbReference>